<keyword evidence="2 4" id="KW-0689">Ribosomal protein</keyword>
<dbReference type="InterPro" id="IPR012340">
    <property type="entry name" value="NA-bd_OB-fold"/>
</dbReference>
<keyword evidence="3 4" id="KW-0687">Ribonucleoprotein</keyword>
<feature type="compositionally biased region" description="Basic and acidic residues" evidence="5">
    <location>
        <begin position="113"/>
        <end position="125"/>
    </location>
</feature>
<organism evidence="6">
    <name type="scientific">uncultured euryarchaeote Rifle_16ft_4_minimus_14142</name>
    <dbReference type="NCBI Taxonomy" id="1665188"/>
    <lineage>
        <taxon>Archaea</taxon>
        <taxon>Methanobacteriati</taxon>
        <taxon>Methanobacteriota</taxon>
        <taxon>environmental samples</taxon>
    </lineage>
</organism>
<dbReference type="PROSITE" id="PS00056">
    <property type="entry name" value="RIBOSOMAL_S17"/>
    <property type="match status" value="1"/>
</dbReference>
<dbReference type="GO" id="GO:0022627">
    <property type="term" value="C:cytosolic small ribosomal subunit"/>
    <property type="evidence" value="ECO:0007669"/>
    <property type="project" value="TreeGrafter"/>
</dbReference>
<accession>A0A0H4T2Z8</accession>
<dbReference type="Gene3D" id="2.40.50.1000">
    <property type="match status" value="1"/>
</dbReference>
<dbReference type="InterPro" id="IPR000266">
    <property type="entry name" value="Ribosomal_uS17"/>
</dbReference>
<dbReference type="EMBL" id="KT006949">
    <property type="protein sequence ID" value="AKQ01065.1"/>
    <property type="molecule type" value="Genomic_DNA"/>
</dbReference>
<feature type="region of interest" description="Disordered" evidence="5">
    <location>
        <begin position="100"/>
        <end position="125"/>
    </location>
</feature>
<evidence type="ECO:0000256" key="1">
    <source>
        <dbReference type="ARBA" id="ARBA00010254"/>
    </source>
</evidence>
<name>A0A0H4T2Z8_9EURY</name>
<dbReference type="AlphaFoldDB" id="A0A0H4T2Z8"/>
<evidence type="ECO:0000256" key="2">
    <source>
        <dbReference type="ARBA" id="ARBA00022980"/>
    </source>
</evidence>
<dbReference type="Pfam" id="PF00366">
    <property type="entry name" value="Ribosomal_S17"/>
    <property type="match status" value="1"/>
</dbReference>
<evidence type="ECO:0000256" key="3">
    <source>
        <dbReference type="ARBA" id="ARBA00023274"/>
    </source>
</evidence>
<evidence type="ECO:0000256" key="5">
    <source>
        <dbReference type="SAM" id="MobiDB-lite"/>
    </source>
</evidence>
<dbReference type="PANTHER" id="PTHR10744">
    <property type="entry name" value="40S RIBOSOMAL PROTEIN S11 FAMILY MEMBER"/>
    <property type="match status" value="1"/>
</dbReference>
<evidence type="ECO:0000313" key="6">
    <source>
        <dbReference type="EMBL" id="AKQ01065.1"/>
    </source>
</evidence>
<dbReference type="PRINTS" id="PR00973">
    <property type="entry name" value="RIBOSOMALS17"/>
</dbReference>
<dbReference type="GO" id="GO:0006412">
    <property type="term" value="P:translation"/>
    <property type="evidence" value="ECO:0007669"/>
    <property type="project" value="InterPro"/>
</dbReference>
<sequence>MRGSVFDGEVVSSAMAKTVVVRRELEHADAKFERLRRVSRKYSVHSPPCLNVKMGDWVRIAECRPLSKTVSFVVIKVIEAATPEAALKLPTAKPEEIPVELSARPVKTKRERTRVEGEKAPATRD</sequence>
<protein>
    <submittedName>
        <fullName evidence="6">30S ribosomal protein S17, small subunit ribosomal protein S17</fullName>
    </submittedName>
</protein>
<dbReference type="CDD" id="cd00364">
    <property type="entry name" value="Ribosomal_uS17"/>
    <property type="match status" value="1"/>
</dbReference>
<reference evidence="6" key="1">
    <citation type="journal article" date="2015" name="ISME J.">
        <title>Aquifer environment selects for microbial species cohorts in sediment and groundwater.</title>
        <authorList>
            <person name="Hug L.A."/>
            <person name="Thomas B.C."/>
            <person name="Brown C.T."/>
            <person name="Frischkorn K.R."/>
            <person name="Williams K.H."/>
            <person name="Tringe S.G."/>
            <person name="Banfield J.F."/>
        </authorList>
    </citation>
    <scope>NUCLEOTIDE SEQUENCE</scope>
</reference>
<dbReference type="InterPro" id="IPR019979">
    <property type="entry name" value="Ribosomal_uS17_CS"/>
</dbReference>
<dbReference type="SUPFAM" id="SSF50249">
    <property type="entry name" value="Nucleic acid-binding proteins"/>
    <property type="match status" value="1"/>
</dbReference>
<evidence type="ECO:0000256" key="4">
    <source>
        <dbReference type="RuleBase" id="RU003872"/>
    </source>
</evidence>
<proteinExistence type="inferred from homology"/>
<dbReference type="GO" id="GO:0003735">
    <property type="term" value="F:structural constituent of ribosome"/>
    <property type="evidence" value="ECO:0007669"/>
    <property type="project" value="InterPro"/>
</dbReference>
<dbReference type="PANTHER" id="PTHR10744:SF9">
    <property type="entry name" value="40S RIBOSOMAL PROTEIN S11-RELATED"/>
    <property type="match status" value="1"/>
</dbReference>
<comment type="similarity">
    <text evidence="1 4">Belongs to the universal ribosomal protein uS17 family.</text>
</comment>